<dbReference type="STRING" id="597456.A0A0L7R310"/>
<dbReference type="PROSITE" id="PS01358">
    <property type="entry name" value="ZF_RANBP2_1"/>
    <property type="match status" value="3"/>
</dbReference>
<keyword evidence="10" id="KW-0653">Protein transport</keyword>
<feature type="compositionally biased region" description="Polar residues" evidence="21">
    <location>
        <begin position="1039"/>
        <end position="1048"/>
    </location>
</feature>
<evidence type="ECO:0000256" key="9">
    <source>
        <dbReference type="ARBA" id="ARBA00022833"/>
    </source>
</evidence>
<keyword evidence="13" id="KW-0906">Nuclear pore complex</keyword>
<sequence length="1390" mass="150151">MAKGSNNLSGRRSSSRNTKPYDANNSFVKKVATKVTDLIPQRSWISKWFNSSQNEGDMLDDNENPEEVESEEDIQKPPPLKRPCIRMDVTHPPGTFLIKPRTKPTINRASSSKQQYSFHNEMSDDFSKPAMAGPSGISHLVSSTPVIQSDIRNTASQRSELNSLVATTNNGTTNGTDDNSESSESTSGCSSLIPQINRQEAPSNVSYNSSFSNRKRFNDDKLSFTNHMQSPRSLFLDNHTRDSLSSRRPSFNASILTNTPDRASPLASPFYTGNITFGGANAAGLYKRGRNLFNSSNEIQLKIPKRTSVEVKPSNTAGVDSSGMSQTAKKILEALEHFSSPITDAKKIPLKMTNNTSVNKKRTREETTSSTTKVGLRHLTRELTVPTVPDILKLRRRQKLQDTTAAARKIISARSEPPPPQEYQIRTQTDDDFKHQGKVKTKAKGTNLDQEQTVEPVNLPNIPLPISSLPNFNFMPPFNSKAADSTSTVKEESFTFASPIKVTNITKNLKSINNFTFSSPINADKQSTDKSNDSSSPIKKIGAKSNTPFNDYVFPVTQNFIWSGSSTAPRPKEKGKSSGNTVPSAFAVLFGSKPTTIELEKSSETKAQLQLQKDAVNDKTDTVVSDINKDDNITKFSNSKSNVQDTSNMWECSECLFKINNSETQCFACKTAKPNLKNKKTPELSLVSSNVSESKTTVNDNFGSQFKLSSNQWECTSCLVRNKQTDTKCLVCSALKPNTKQETNFNAINSANSDLNSVKPLEKSSECSNTYSVSTSKSSSLKTNSQKDMNVTDNTSAKQITSMSVSTSLNNANPIKDETMDKFKLSKDTWECPCCMVRNVASADSCPCCNTAKPSVGITTKTAPPLLANGFGDKFKKPEGTWNCDTCMVQNEAKIIECVACGGLKPGSKKLDNSTSTTTSSNLQFSFGMPANTGGFKFGIDKAGQEKTDNAAPTGGGFKFGESQQSSQVGQFTFGIQKEEKKTLSETLKPENSISLTSGSGFGFQINANNSEKTDVKQDSEKVEKKPTSTFSFGIPKSESGTVESDKQPINVTSSATLPSTFTFGVPKPKIVQSDAKEEKQDSLLGSTATEISKPSIQTTESSATNNINVLPSVTQSSSQETKPTNTYAFGVLSNPVAIATSTSTNVVSSLPSSTQSSFIFLKPKSTAQTAPVSAFNQISAPISNLSNTFKFEEKTAEGSSMTKTFDTLLPNSSSRIPLFSSIVDAPPLFSNNDTKTASTFGQTTTEENKQPVFGASTSKPSTFAMPENKVPTFGGTENKPSIFGSSDAKIPVFGSTDNKTTSLFNSTPQAPTPFGAPSATSTPFGTPATPVFGNNTTSTFTTESTPSIFGSTSKPIETTTPSSNLFTFGTTTQPVAQPGTGFNFSANHI</sequence>
<feature type="compositionally biased region" description="Polar residues" evidence="21">
    <location>
        <begin position="192"/>
        <end position="212"/>
    </location>
</feature>
<keyword evidence="8" id="KW-0509">mRNA transport</keyword>
<evidence type="ECO:0000256" key="19">
    <source>
        <dbReference type="ARBA" id="ARBA00079437"/>
    </source>
</evidence>
<evidence type="ECO:0000256" key="17">
    <source>
        <dbReference type="ARBA" id="ARBA00068609"/>
    </source>
</evidence>
<organism evidence="23 24">
    <name type="scientific">Habropoda laboriosa</name>
    <dbReference type="NCBI Taxonomy" id="597456"/>
    <lineage>
        <taxon>Eukaryota</taxon>
        <taxon>Metazoa</taxon>
        <taxon>Ecdysozoa</taxon>
        <taxon>Arthropoda</taxon>
        <taxon>Hexapoda</taxon>
        <taxon>Insecta</taxon>
        <taxon>Pterygota</taxon>
        <taxon>Neoptera</taxon>
        <taxon>Endopterygota</taxon>
        <taxon>Hymenoptera</taxon>
        <taxon>Apocrita</taxon>
        <taxon>Aculeata</taxon>
        <taxon>Apoidea</taxon>
        <taxon>Anthophila</taxon>
        <taxon>Apidae</taxon>
        <taxon>Habropoda</taxon>
    </lineage>
</organism>
<feature type="region of interest" description="Disordered" evidence="21">
    <location>
        <begin position="946"/>
        <end position="965"/>
    </location>
</feature>
<gene>
    <name evidence="23" type="ORF">WH47_02026</name>
</gene>
<evidence type="ECO:0000259" key="22">
    <source>
        <dbReference type="PROSITE" id="PS50199"/>
    </source>
</evidence>
<dbReference type="OrthoDB" id="79830at2759"/>
<feature type="compositionally biased region" description="Polar residues" evidence="21">
    <location>
        <begin position="1349"/>
        <end position="1390"/>
    </location>
</feature>
<keyword evidence="11" id="KW-0811">Translocation</keyword>
<feature type="region of interest" description="Disordered" evidence="21">
    <location>
        <begin position="999"/>
        <end position="1048"/>
    </location>
</feature>
<evidence type="ECO:0000256" key="16">
    <source>
        <dbReference type="ARBA" id="ARBA00060842"/>
    </source>
</evidence>
<keyword evidence="4" id="KW-0813">Transport</keyword>
<evidence type="ECO:0000313" key="23">
    <source>
        <dbReference type="EMBL" id="KOC65161.1"/>
    </source>
</evidence>
<feature type="compositionally biased region" description="Low complexity" evidence="21">
    <location>
        <begin position="1"/>
        <end position="17"/>
    </location>
</feature>
<feature type="compositionally biased region" description="Polar residues" evidence="21">
    <location>
        <begin position="246"/>
        <end position="259"/>
    </location>
</feature>
<dbReference type="GO" id="GO:0006405">
    <property type="term" value="P:RNA export from nucleus"/>
    <property type="evidence" value="ECO:0007669"/>
    <property type="project" value="TreeGrafter"/>
</dbReference>
<evidence type="ECO:0000256" key="3">
    <source>
        <dbReference type="ARBA" id="ARBA00004567"/>
    </source>
</evidence>
<dbReference type="PROSITE" id="PS50199">
    <property type="entry name" value="ZF_RANBP2_2"/>
    <property type="match status" value="4"/>
</dbReference>
<evidence type="ECO:0000256" key="8">
    <source>
        <dbReference type="ARBA" id="ARBA00022816"/>
    </source>
</evidence>
<dbReference type="GO" id="GO:0051028">
    <property type="term" value="P:mRNA transport"/>
    <property type="evidence" value="ECO:0007669"/>
    <property type="project" value="UniProtKB-KW"/>
</dbReference>
<feature type="region of interest" description="Disordered" evidence="21">
    <location>
        <begin position="517"/>
        <end position="542"/>
    </location>
</feature>
<reference evidence="23 24" key="1">
    <citation type="submission" date="2015-07" db="EMBL/GenBank/DDBJ databases">
        <title>The genome of Habropoda laboriosa.</title>
        <authorList>
            <person name="Pan H."/>
            <person name="Kapheim K."/>
        </authorList>
    </citation>
    <scope>NUCLEOTIDE SEQUENCE [LARGE SCALE GENOMIC DNA]</scope>
    <source>
        <strain evidence="23">0110345459</strain>
    </source>
</reference>
<feature type="compositionally biased region" description="Basic and acidic residues" evidence="21">
    <location>
        <begin position="1012"/>
        <end position="1027"/>
    </location>
</feature>
<evidence type="ECO:0000313" key="24">
    <source>
        <dbReference type="Proteomes" id="UP000053825"/>
    </source>
</evidence>
<keyword evidence="15" id="KW-0539">Nucleus</keyword>
<dbReference type="GO" id="GO:0017056">
    <property type="term" value="F:structural constituent of nuclear pore"/>
    <property type="evidence" value="ECO:0007669"/>
    <property type="project" value="TreeGrafter"/>
</dbReference>
<keyword evidence="7 20" id="KW-0863">Zinc-finger</keyword>
<keyword evidence="14" id="KW-0472">Membrane</keyword>
<feature type="region of interest" description="Disordered" evidence="21">
    <location>
        <begin position="164"/>
        <end position="212"/>
    </location>
</feature>
<dbReference type="GO" id="GO:0006606">
    <property type="term" value="P:protein import into nucleus"/>
    <property type="evidence" value="ECO:0007669"/>
    <property type="project" value="TreeGrafter"/>
</dbReference>
<evidence type="ECO:0000256" key="4">
    <source>
        <dbReference type="ARBA" id="ARBA00022448"/>
    </source>
</evidence>
<evidence type="ECO:0000256" key="10">
    <source>
        <dbReference type="ARBA" id="ARBA00022927"/>
    </source>
</evidence>
<dbReference type="InterPro" id="IPR001876">
    <property type="entry name" value="Znf_RanBP2"/>
</dbReference>
<dbReference type="PANTHER" id="PTHR23193">
    <property type="entry name" value="NUCLEAR PORE COMPLEX PROTEIN NUP"/>
    <property type="match status" value="1"/>
</dbReference>
<feature type="compositionally biased region" description="Acidic residues" evidence="21">
    <location>
        <begin position="57"/>
        <end position="72"/>
    </location>
</feature>
<evidence type="ECO:0000256" key="12">
    <source>
        <dbReference type="ARBA" id="ARBA00023125"/>
    </source>
</evidence>
<feature type="domain" description="RanBP2-type" evidence="22">
    <location>
        <begin position="646"/>
        <end position="675"/>
    </location>
</feature>
<dbReference type="SUPFAM" id="SSF90209">
    <property type="entry name" value="Ran binding protein zinc finger-like"/>
    <property type="match status" value="2"/>
</dbReference>
<feature type="region of interest" description="Disordered" evidence="21">
    <location>
        <begin position="1"/>
        <end position="25"/>
    </location>
</feature>
<dbReference type="GO" id="GO:0005643">
    <property type="term" value="C:nuclear pore"/>
    <property type="evidence" value="ECO:0007669"/>
    <property type="project" value="UniProtKB-SubCell"/>
</dbReference>
<evidence type="ECO:0000256" key="21">
    <source>
        <dbReference type="SAM" id="MobiDB-lite"/>
    </source>
</evidence>
<keyword evidence="12" id="KW-0238">DNA-binding</keyword>
<dbReference type="EMBL" id="KQ414665">
    <property type="protein sequence ID" value="KOC65161.1"/>
    <property type="molecule type" value="Genomic_DNA"/>
</dbReference>
<protein>
    <recommendedName>
        <fullName evidence="17">Nuclear pore complex protein Nup153</fullName>
    </recommendedName>
    <alternativeName>
        <fullName evidence="19">153 kDa nucleoporin</fullName>
    </alternativeName>
    <alternativeName>
        <fullName evidence="18">Nucleoporin Nup153</fullName>
    </alternativeName>
</protein>
<dbReference type="PANTHER" id="PTHR23193:SF23">
    <property type="entry name" value="NUCLEAR PORE COMPLEX PROTEIN NUP153"/>
    <property type="match status" value="1"/>
</dbReference>
<comment type="similarity">
    <text evidence="16">Belongs to the NUP153 family.</text>
</comment>
<evidence type="ECO:0000256" key="7">
    <source>
        <dbReference type="ARBA" id="ARBA00022771"/>
    </source>
</evidence>
<feature type="region of interest" description="Disordered" evidence="21">
    <location>
        <begin position="1240"/>
        <end position="1267"/>
    </location>
</feature>
<feature type="region of interest" description="Disordered" evidence="21">
    <location>
        <begin position="1340"/>
        <end position="1390"/>
    </location>
</feature>
<evidence type="ECO:0000256" key="2">
    <source>
        <dbReference type="ARBA" id="ARBA00004126"/>
    </source>
</evidence>
<keyword evidence="6" id="KW-0677">Repeat</keyword>
<dbReference type="GO" id="GO:0008139">
    <property type="term" value="F:nuclear localization sequence binding"/>
    <property type="evidence" value="ECO:0007669"/>
    <property type="project" value="TreeGrafter"/>
</dbReference>
<proteinExistence type="inferred from homology"/>
<evidence type="ECO:0000256" key="14">
    <source>
        <dbReference type="ARBA" id="ARBA00023136"/>
    </source>
</evidence>
<feature type="compositionally biased region" description="Low complexity" evidence="21">
    <location>
        <begin position="768"/>
        <end position="784"/>
    </location>
</feature>
<evidence type="ECO:0000256" key="6">
    <source>
        <dbReference type="ARBA" id="ARBA00022737"/>
    </source>
</evidence>
<keyword evidence="24" id="KW-1185">Reference proteome</keyword>
<keyword evidence="9" id="KW-0862">Zinc</keyword>
<keyword evidence="5" id="KW-0479">Metal-binding</keyword>
<accession>A0A0L7R310</accession>
<name>A0A0L7R310_9HYME</name>
<feature type="compositionally biased region" description="Low complexity" evidence="21">
    <location>
        <begin position="167"/>
        <end position="191"/>
    </location>
</feature>
<feature type="region of interest" description="Disordered" evidence="21">
    <location>
        <begin position="51"/>
        <end position="86"/>
    </location>
</feature>
<dbReference type="GO" id="GO:0008270">
    <property type="term" value="F:zinc ion binding"/>
    <property type="evidence" value="ECO:0007669"/>
    <property type="project" value="UniProtKB-KW"/>
</dbReference>
<dbReference type="Gene3D" id="4.10.1060.10">
    <property type="entry name" value="Zinc finger, RanBP2-type"/>
    <property type="match status" value="4"/>
</dbReference>
<dbReference type="Pfam" id="PF00641">
    <property type="entry name" value="Zn_ribbon_RanBP"/>
    <property type="match status" value="2"/>
</dbReference>
<dbReference type="InterPro" id="IPR036443">
    <property type="entry name" value="Znf_RanBP2_sf"/>
</dbReference>
<evidence type="ECO:0000256" key="11">
    <source>
        <dbReference type="ARBA" id="ARBA00023010"/>
    </source>
</evidence>
<feature type="domain" description="RanBP2-type" evidence="22">
    <location>
        <begin position="826"/>
        <end position="855"/>
    </location>
</feature>
<evidence type="ECO:0000256" key="13">
    <source>
        <dbReference type="ARBA" id="ARBA00023132"/>
    </source>
</evidence>
<feature type="domain" description="RanBP2-type" evidence="22">
    <location>
        <begin position="709"/>
        <end position="738"/>
    </location>
</feature>
<evidence type="ECO:0000256" key="15">
    <source>
        <dbReference type="ARBA" id="ARBA00023242"/>
    </source>
</evidence>
<comment type="cofactor">
    <cofactor evidence="1">
        <name>Zn(2+)</name>
        <dbReference type="ChEBI" id="CHEBI:29105"/>
    </cofactor>
</comment>
<dbReference type="FunFam" id="4.10.1060.10:FF:000001">
    <property type="entry name" value="Nuclear pore complex protein Nup153"/>
    <property type="match status" value="1"/>
</dbReference>
<dbReference type="InterPro" id="IPR026054">
    <property type="entry name" value="Nucleoporin"/>
</dbReference>
<evidence type="ECO:0000256" key="20">
    <source>
        <dbReference type="PROSITE-ProRule" id="PRU00322"/>
    </source>
</evidence>
<feature type="region of interest" description="Disordered" evidence="21">
    <location>
        <begin position="240"/>
        <end position="259"/>
    </location>
</feature>
<evidence type="ECO:0000256" key="1">
    <source>
        <dbReference type="ARBA" id="ARBA00001947"/>
    </source>
</evidence>
<comment type="subcellular location">
    <subcellularLocation>
        <location evidence="2">Nucleus membrane</location>
    </subcellularLocation>
    <subcellularLocation>
        <location evidence="3">Nucleus</location>
        <location evidence="3">Nuclear pore complex</location>
    </subcellularLocation>
</comment>
<evidence type="ECO:0000256" key="18">
    <source>
        <dbReference type="ARBA" id="ARBA00078197"/>
    </source>
</evidence>
<evidence type="ECO:0000256" key="5">
    <source>
        <dbReference type="ARBA" id="ARBA00022723"/>
    </source>
</evidence>
<dbReference type="SMART" id="SM00547">
    <property type="entry name" value="ZnF_RBZ"/>
    <property type="match status" value="4"/>
</dbReference>
<dbReference type="Proteomes" id="UP000053825">
    <property type="component" value="Unassembled WGS sequence"/>
</dbReference>
<feature type="domain" description="RanBP2-type" evidence="22">
    <location>
        <begin position="878"/>
        <end position="907"/>
    </location>
</feature>
<dbReference type="GO" id="GO:0031965">
    <property type="term" value="C:nuclear membrane"/>
    <property type="evidence" value="ECO:0007669"/>
    <property type="project" value="UniProtKB-SubCell"/>
</dbReference>
<feature type="region of interest" description="Disordered" evidence="21">
    <location>
        <begin position="768"/>
        <end position="789"/>
    </location>
</feature>
<dbReference type="GO" id="GO:0003677">
    <property type="term" value="F:DNA binding"/>
    <property type="evidence" value="ECO:0007669"/>
    <property type="project" value="UniProtKB-KW"/>
</dbReference>